<dbReference type="InterPro" id="IPR045220">
    <property type="entry name" value="FRHB/FDHB/HCAR-like"/>
</dbReference>
<dbReference type="PATRIC" id="fig|1618023.3.peg.4511"/>
<dbReference type="GO" id="GO:0052592">
    <property type="term" value="F:oxidoreductase activity, acting on CH or CH2 groups, with an iron-sulfur protein as acceptor"/>
    <property type="evidence" value="ECO:0007669"/>
    <property type="project" value="TreeGrafter"/>
</dbReference>
<dbReference type="PANTHER" id="PTHR31332">
    <property type="entry name" value="7-HYDROXYMETHYL CHLOROPHYLL A REDUCTASE, CHLOROPLASTIC"/>
    <property type="match status" value="1"/>
</dbReference>
<evidence type="ECO:0000259" key="1">
    <source>
        <dbReference type="Pfam" id="PF04422"/>
    </source>
</evidence>
<dbReference type="STRING" id="1618023.UH38_12945"/>
<feature type="domain" description="Coenzyme F420 hydrogenase/dehydrogenase beta subunit N-terminal" evidence="1">
    <location>
        <begin position="108"/>
        <end position="187"/>
    </location>
</feature>
<evidence type="ECO:0000313" key="4">
    <source>
        <dbReference type="Proteomes" id="UP000032452"/>
    </source>
</evidence>
<evidence type="ECO:0000313" key="3">
    <source>
        <dbReference type="EMBL" id="KJH71447.1"/>
    </source>
</evidence>
<dbReference type="AlphaFoldDB" id="A0A0D8ZSV8"/>
<accession>A0A0D8ZSV8</accession>
<keyword evidence="4" id="KW-1185">Reference proteome</keyword>
<proteinExistence type="predicted"/>
<reference evidence="3 4" key="1">
    <citation type="submission" date="2015-02" db="EMBL/GenBank/DDBJ databases">
        <title>Draft genome of a novel marine cyanobacterium (Chroococcales) isolated from South Atlantic Ocean.</title>
        <authorList>
            <person name="Rigonato J."/>
            <person name="Alvarenga D.O."/>
            <person name="Branco L.H."/>
            <person name="Varani A.M."/>
            <person name="Brandini F.P."/>
            <person name="Fiore M.F."/>
        </authorList>
    </citation>
    <scope>NUCLEOTIDE SEQUENCE [LARGE SCALE GENOMIC DNA]</scope>
    <source>
        <strain evidence="3 4">CENA595</strain>
    </source>
</reference>
<dbReference type="PANTHER" id="PTHR31332:SF0">
    <property type="entry name" value="7-HYDROXYMETHYL CHLOROPHYLL A REDUCTASE, CHLOROPLASTIC"/>
    <property type="match status" value="1"/>
</dbReference>
<dbReference type="EMBL" id="JYON01000012">
    <property type="protein sequence ID" value="KJH71447.1"/>
    <property type="molecule type" value="Genomic_DNA"/>
</dbReference>
<gene>
    <name evidence="3" type="ORF">UH38_12945</name>
</gene>
<dbReference type="InterPro" id="IPR007525">
    <property type="entry name" value="FrhB_FdhB_C"/>
</dbReference>
<dbReference type="InterPro" id="IPR007516">
    <property type="entry name" value="Co_F420_Hydgase/DH_bsu_N"/>
</dbReference>
<dbReference type="Pfam" id="PF04422">
    <property type="entry name" value="FrhB_FdhB_N"/>
    <property type="match status" value="1"/>
</dbReference>
<comment type="caution">
    <text evidence="3">The sequence shown here is derived from an EMBL/GenBank/DDBJ whole genome shotgun (WGS) entry which is preliminary data.</text>
</comment>
<sequence>MKGQTFKMHQNQSEEVSTLFNTVVAGGYCVGCGACASVRDSPINITLDKYGRLGASLDPSNGSKTSNASVLAVCPFSGVSDNEDRIGQELFSENCQYHHKIGYYLANYAGFVSEKDFRQHGSSGGMGTWIINELFNQDLIDAVIHVHGQKPSATDPMLFRFQISDSVDKIRAGAKSRYYPIEMSEVLDLVRKRPGRYAIVGVPCFIKAVRLLAKHDPIIGESIRFCIGLVCGHLKTTRFADMFAWQCGVKPGHLLAINFRKKIPNQDANRYGIEVVSNQDNQEIKTTKSNHDFYGYLWGHGFFKYQACDYCDDVIAETADIVVGDAWLPQYVKDSDGTNVVVVRNPLIQTLIESGIASGRLNLDSINADEVAKSQDAGLRHRRDGLAYRLHLQDKAGFWRPKKRVKAQFDHLNKKQKKIYELRISMASQSHIAFDEALKLGNFDCFKNSMNPIVEKYNNLYKPPLLKRFISRLKKILNLYF</sequence>
<dbReference type="Proteomes" id="UP000032452">
    <property type="component" value="Unassembled WGS sequence"/>
</dbReference>
<feature type="domain" description="Coenzyme F420 hydrogenase/dehydrogenase beta subunit C-terminal" evidence="2">
    <location>
        <begin position="196"/>
        <end position="367"/>
    </location>
</feature>
<protein>
    <submittedName>
        <fullName evidence="3">Coenzyme F420 hydrogenase</fullName>
    </submittedName>
</protein>
<organism evidence="3 4">
    <name type="scientific">Aliterella atlantica CENA595</name>
    <dbReference type="NCBI Taxonomy" id="1618023"/>
    <lineage>
        <taxon>Bacteria</taxon>
        <taxon>Bacillati</taxon>
        <taxon>Cyanobacteriota</taxon>
        <taxon>Cyanophyceae</taxon>
        <taxon>Chroococcidiopsidales</taxon>
        <taxon>Aliterellaceae</taxon>
        <taxon>Aliterella</taxon>
    </lineage>
</organism>
<evidence type="ECO:0000259" key="2">
    <source>
        <dbReference type="Pfam" id="PF04432"/>
    </source>
</evidence>
<name>A0A0D8ZSV8_9CYAN</name>
<dbReference type="Pfam" id="PF04432">
    <property type="entry name" value="FrhB_FdhB_C"/>
    <property type="match status" value="1"/>
</dbReference>